<dbReference type="InterPro" id="IPR000568">
    <property type="entry name" value="ATP_synth_F0_asu"/>
</dbReference>
<feature type="transmembrane region" description="Helical" evidence="12">
    <location>
        <begin position="194"/>
        <end position="219"/>
    </location>
</feature>
<dbReference type="GO" id="GO:0005743">
    <property type="term" value="C:mitochondrial inner membrane"/>
    <property type="evidence" value="ECO:0007669"/>
    <property type="project" value="UniProtKB-SubCell"/>
</dbReference>
<keyword evidence="9 12" id="KW-0472">Membrane</keyword>
<keyword evidence="6" id="KW-0375">Hydrogen ion transport</keyword>
<comment type="subcellular location">
    <subcellularLocation>
        <location evidence="1">Membrane</location>
        <topology evidence="1">Multi-pass membrane protein</topology>
    </subcellularLocation>
    <subcellularLocation>
        <location evidence="11">Mitochondrion inner membrane</location>
        <topology evidence="11">Multi-pass membrane protein</topology>
    </subcellularLocation>
</comment>
<evidence type="ECO:0000256" key="7">
    <source>
        <dbReference type="ARBA" id="ARBA00022989"/>
    </source>
</evidence>
<organism evidence="13">
    <name type="scientific">Saussurella borneensis</name>
    <dbReference type="NCBI Taxonomy" id="510017"/>
    <lineage>
        <taxon>Eukaryota</taxon>
        <taxon>Metazoa</taxon>
        <taxon>Ecdysozoa</taxon>
        <taxon>Arthropoda</taxon>
        <taxon>Hexapoda</taxon>
        <taxon>Insecta</taxon>
        <taxon>Pterygota</taxon>
        <taxon>Neoptera</taxon>
        <taxon>Polyneoptera</taxon>
        <taxon>Orthoptera</taxon>
        <taxon>Caelifera</taxon>
        <taxon>Acrididea</taxon>
        <taxon>Tetrigoidea</taxon>
        <taxon>Tetrigidae</taxon>
        <taxon>Batrachideinae</taxon>
        <taxon>Saussurella</taxon>
    </lineage>
</organism>
<keyword evidence="7 12" id="KW-1133">Transmembrane helix</keyword>
<evidence type="ECO:0000256" key="6">
    <source>
        <dbReference type="ARBA" id="ARBA00022781"/>
    </source>
</evidence>
<protein>
    <recommendedName>
        <fullName evidence="11">ATP synthase subunit a</fullName>
    </recommendedName>
</protein>
<dbReference type="AlphaFoldDB" id="A0A8F2JFH1"/>
<dbReference type="PRINTS" id="PR00123">
    <property type="entry name" value="ATPASEA"/>
</dbReference>
<name>A0A8F2JFH1_9ORTH</name>
<evidence type="ECO:0000256" key="8">
    <source>
        <dbReference type="ARBA" id="ARBA00023065"/>
    </source>
</evidence>
<geneLocation type="mitochondrion" evidence="13"/>
<evidence type="ECO:0000256" key="5">
    <source>
        <dbReference type="ARBA" id="ARBA00022692"/>
    </source>
</evidence>
<keyword evidence="8" id="KW-0406">Ion transport</keyword>
<feature type="transmembrane region" description="Helical" evidence="12">
    <location>
        <begin position="163"/>
        <end position="187"/>
    </location>
</feature>
<keyword evidence="10" id="KW-0066">ATP synthesis</keyword>
<evidence type="ECO:0000256" key="12">
    <source>
        <dbReference type="SAM" id="Phobius"/>
    </source>
</evidence>
<evidence type="ECO:0000256" key="3">
    <source>
        <dbReference type="ARBA" id="ARBA00022448"/>
    </source>
</evidence>
<dbReference type="InterPro" id="IPR045083">
    <property type="entry name" value="ATP_synth_F0_asu_bact/mt"/>
</dbReference>
<dbReference type="Gene3D" id="1.20.120.220">
    <property type="entry name" value="ATP synthase, F0 complex, subunit A"/>
    <property type="match status" value="1"/>
</dbReference>
<evidence type="ECO:0000256" key="4">
    <source>
        <dbReference type="ARBA" id="ARBA00022547"/>
    </source>
</evidence>
<evidence type="ECO:0000256" key="11">
    <source>
        <dbReference type="RuleBase" id="RU004450"/>
    </source>
</evidence>
<dbReference type="GO" id="GO:0046933">
    <property type="term" value="F:proton-transporting ATP synthase activity, rotational mechanism"/>
    <property type="evidence" value="ECO:0007669"/>
    <property type="project" value="TreeGrafter"/>
</dbReference>
<dbReference type="Pfam" id="PF00119">
    <property type="entry name" value="ATP-synt_A"/>
    <property type="match status" value="1"/>
</dbReference>
<dbReference type="InterPro" id="IPR035908">
    <property type="entry name" value="F0_ATP_A_sf"/>
</dbReference>
<feature type="transmembrane region" description="Helical" evidence="12">
    <location>
        <begin position="129"/>
        <end position="151"/>
    </location>
</feature>
<proteinExistence type="inferred from homology"/>
<dbReference type="EMBL" id="MZ169555">
    <property type="protein sequence ID" value="QWT71641.1"/>
    <property type="molecule type" value="Genomic_DNA"/>
</dbReference>
<sequence length="223" mass="25128">MMTNLFSTFDPTTNIMNMSINWLSTTLIIMFTPMTFWALTTRSKLLINNIFMTLHKEFKTLLGKSNGMTMLFISLFLFIMMNNLLGLFPYIFTSTSHMTMTLSMALPLWMSFMIFGWTKKTNHMFEHMVPMGTPPMLMPFMVLIETISNLIRPGTLAVRLCANMIAGHLLLTLMGSTGVSLSGILLMSMLSIQILLVILESAVSIIQAYVFSVLATLYASEVN</sequence>
<dbReference type="CDD" id="cd00310">
    <property type="entry name" value="ATP-synt_Fo_a_6"/>
    <property type="match status" value="1"/>
</dbReference>
<dbReference type="PANTHER" id="PTHR11410:SF0">
    <property type="entry name" value="ATP SYNTHASE SUBUNIT A"/>
    <property type="match status" value="1"/>
</dbReference>
<dbReference type="NCBIfam" id="TIGR01131">
    <property type="entry name" value="ATP_synt_6_or_A"/>
    <property type="match status" value="1"/>
</dbReference>
<dbReference type="PANTHER" id="PTHR11410">
    <property type="entry name" value="ATP SYNTHASE SUBUNIT A"/>
    <property type="match status" value="1"/>
</dbReference>
<comment type="similarity">
    <text evidence="2">Belongs to the ATPase A chain family.</text>
</comment>
<dbReference type="PROSITE" id="PS00449">
    <property type="entry name" value="ATPASE_A"/>
    <property type="match status" value="1"/>
</dbReference>
<keyword evidence="3" id="KW-0813">Transport</keyword>
<reference evidence="13" key="1">
    <citation type="submission" date="2021-05" db="EMBL/GenBank/DDBJ databases">
        <title>The complete chloroplast genome of Saussurella borneensis (Orthoptera: Tetrigoidea) from China and its phylogenetic analysis.</title>
        <authorList>
            <person name="Weian D."/>
            <person name="Rongjiao Z."/>
            <person name="Xiaodong L."/>
            <person name="Lei X."/>
        </authorList>
    </citation>
    <scope>NUCLEOTIDE SEQUENCE</scope>
</reference>
<gene>
    <name evidence="13" type="primary">atp6</name>
</gene>
<accession>A0A8F2JFH1</accession>
<evidence type="ECO:0000256" key="2">
    <source>
        <dbReference type="ARBA" id="ARBA00006810"/>
    </source>
</evidence>
<dbReference type="SUPFAM" id="SSF81336">
    <property type="entry name" value="F1F0 ATP synthase subunit A"/>
    <property type="match status" value="1"/>
</dbReference>
<keyword evidence="13" id="KW-0496">Mitochondrion</keyword>
<evidence type="ECO:0000256" key="9">
    <source>
        <dbReference type="ARBA" id="ARBA00023136"/>
    </source>
</evidence>
<feature type="transmembrane region" description="Helical" evidence="12">
    <location>
        <begin position="98"/>
        <end position="117"/>
    </location>
</feature>
<keyword evidence="4" id="KW-0138">CF(0)</keyword>
<evidence type="ECO:0000256" key="1">
    <source>
        <dbReference type="ARBA" id="ARBA00004141"/>
    </source>
</evidence>
<feature type="transmembrane region" description="Helical" evidence="12">
    <location>
        <begin position="69"/>
        <end position="92"/>
    </location>
</feature>
<evidence type="ECO:0000313" key="13">
    <source>
        <dbReference type="EMBL" id="QWT71641.1"/>
    </source>
</evidence>
<dbReference type="GO" id="GO:0045259">
    <property type="term" value="C:proton-transporting ATP synthase complex"/>
    <property type="evidence" value="ECO:0007669"/>
    <property type="project" value="UniProtKB-KW"/>
</dbReference>
<feature type="transmembrane region" description="Helical" evidence="12">
    <location>
        <begin position="20"/>
        <end position="39"/>
    </location>
</feature>
<dbReference type="InterPro" id="IPR023011">
    <property type="entry name" value="ATP_synth_F0_asu_AS"/>
</dbReference>
<evidence type="ECO:0000256" key="10">
    <source>
        <dbReference type="ARBA" id="ARBA00023310"/>
    </source>
</evidence>
<keyword evidence="5 12" id="KW-0812">Transmembrane</keyword>